<keyword evidence="2" id="KW-1133">Transmembrane helix</keyword>
<dbReference type="GO" id="GO:0004519">
    <property type="term" value="F:endonuclease activity"/>
    <property type="evidence" value="ECO:0007669"/>
    <property type="project" value="InterPro"/>
</dbReference>
<dbReference type="InterPro" id="IPR051289">
    <property type="entry name" value="LAGLIDADG_Endonuclease"/>
</dbReference>
<dbReference type="PANTHER" id="PTHR36181">
    <property type="entry name" value="INTRON-ENCODED ENDONUCLEASE AI3-RELATED"/>
    <property type="match status" value="1"/>
</dbReference>
<feature type="domain" description="Homing endonuclease LAGLIDADG" evidence="3">
    <location>
        <begin position="114"/>
        <end position="207"/>
    </location>
</feature>
<evidence type="ECO:0000259" key="3">
    <source>
        <dbReference type="Pfam" id="PF00961"/>
    </source>
</evidence>
<comment type="function">
    <text evidence="1">Mitochondrial DNA endonuclease involved in intron homing.</text>
</comment>
<dbReference type="GO" id="GO:0005739">
    <property type="term" value="C:mitochondrion"/>
    <property type="evidence" value="ECO:0007669"/>
    <property type="project" value="UniProtKB-ARBA"/>
</dbReference>
<dbReference type="Gene3D" id="3.10.28.10">
    <property type="entry name" value="Homing endonucleases"/>
    <property type="match status" value="2"/>
</dbReference>
<dbReference type="Pfam" id="PF00961">
    <property type="entry name" value="LAGLIDADG_1"/>
    <property type="match status" value="2"/>
</dbReference>
<keyword evidence="4" id="KW-0496">Mitochondrion</keyword>
<dbReference type="InterPro" id="IPR004860">
    <property type="entry name" value="LAGLIDADG_dom"/>
</dbReference>
<feature type="domain" description="Homing endonuclease LAGLIDADG" evidence="3">
    <location>
        <begin position="264"/>
        <end position="355"/>
    </location>
</feature>
<dbReference type="SUPFAM" id="SSF55608">
    <property type="entry name" value="Homing endonucleases"/>
    <property type="match status" value="2"/>
</dbReference>
<proteinExistence type="predicted"/>
<evidence type="ECO:0000256" key="1">
    <source>
        <dbReference type="ARBA" id="ARBA00002670"/>
    </source>
</evidence>
<dbReference type="AlphaFoldDB" id="O47564"/>
<evidence type="ECO:0000256" key="2">
    <source>
        <dbReference type="SAM" id="Phobius"/>
    </source>
</evidence>
<dbReference type="PANTHER" id="PTHR36181:SF2">
    <property type="entry name" value="INTRON-ENCODED ENDONUCLEASE AI3-RELATED"/>
    <property type="match status" value="1"/>
</dbReference>
<organism evidence="4">
    <name type="scientific">Cyclocybe aegerita</name>
    <name type="common">Black poplar mushroom</name>
    <name type="synonym">Agrocybe aegerita</name>
    <dbReference type="NCBI Taxonomy" id="1973307"/>
    <lineage>
        <taxon>Eukaryota</taxon>
        <taxon>Fungi</taxon>
        <taxon>Dikarya</taxon>
        <taxon>Basidiomycota</taxon>
        <taxon>Agaricomycotina</taxon>
        <taxon>Agaricomycetes</taxon>
        <taxon>Agaricomycetidae</taxon>
        <taxon>Agaricales</taxon>
        <taxon>Agaricineae</taxon>
        <taxon>Bolbitiaceae</taxon>
        <taxon>Cyclocybe</taxon>
    </lineage>
</organism>
<keyword evidence="2" id="KW-0472">Membrane</keyword>
<geneLocation type="mitochondrion" evidence="4"/>
<dbReference type="EMBL" id="AF010257">
    <property type="protein sequence ID" value="AAC72264.1"/>
    <property type="molecule type" value="Genomic_DNA"/>
</dbReference>
<keyword evidence="2" id="KW-0812">Transmembrane</keyword>
<sequence length="393" mass="46062">MRETLLIGSNSSPIWPSLLLINYYSNFYFLFPLVFSHKAKAIDKNKKRSIGKRQKFKLMEEKLLLTWRQFAWIIKLNFQIIHQRLHVEHLKKHYSINVNKHTLSENKETFYQWLVGFTDGDGTFSIVNQNNKWSLTYKISQNTYNLRILHFIKNQLKVGSIYIEKGGNIGHFRIRDLKTLESVIFPIFDKYSLLTSKHFNYIKFKKAQQILSNSSLNKLDKDTLIYNLINSKPSVDYISPIWSIVNNEVSNFDAASKVMSKAWLIGFTEAEGSFYLVQKTQGRLVHGFEITKKLDKIVLIAIKHILGISTNVKVTKLGTFTVVTTNSRAIENIINYFKNTMKGMKSIEYRIWSRAYVKHKGNFLALEKTRNLMRNMRSNRYTLLDMNVNKMKE</sequence>
<accession>O47564</accession>
<protein>
    <submittedName>
        <fullName evidence="4">COI i1 protein</fullName>
    </submittedName>
</protein>
<reference evidence="4" key="1">
    <citation type="journal article" date="1998" name="Gene">
        <title>Molecular analysis of the split cox1 gene from the Basidiomycota Agrocybe aegerita: relationship of its introns with homologous Ascomycota introns and divergence levels from common ancestral copies.</title>
        <authorList>
            <person name="Gonzalez P."/>
            <person name="Barroso G."/>
            <person name="Labarere J."/>
        </authorList>
    </citation>
    <scope>NUCLEOTIDE SEQUENCE</scope>
    <source>
        <strain evidence="4">SM 47</strain>
    </source>
</reference>
<dbReference type="InterPro" id="IPR027434">
    <property type="entry name" value="Homing_endonucl"/>
</dbReference>
<evidence type="ECO:0000313" key="4">
    <source>
        <dbReference type="EMBL" id="AAC72264.1"/>
    </source>
</evidence>
<name>O47564_CYCAE</name>
<feature type="transmembrane region" description="Helical" evidence="2">
    <location>
        <begin position="14"/>
        <end position="35"/>
    </location>
</feature>